<gene>
    <name evidence="1" type="ORF">HMPREF1062_03844</name>
</gene>
<dbReference type="HOGENOM" id="CLU_2079989_0_0_10"/>
<accession>I8VL55</accession>
<comment type="caution">
    <text evidence="1">The sequence shown here is derived from an EMBL/GenBank/DDBJ whole genome shotgun (WGS) entry which is preliminary data.</text>
</comment>
<proteinExistence type="predicted"/>
<organism evidence="1 2">
    <name type="scientific">Bacteroides cellulosilyticus CL02T12C19</name>
    <dbReference type="NCBI Taxonomy" id="997874"/>
    <lineage>
        <taxon>Bacteria</taxon>
        <taxon>Pseudomonadati</taxon>
        <taxon>Bacteroidota</taxon>
        <taxon>Bacteroidia</taxon>
        <taxon>Bacteroidales</taxon>
        <taxon>Bacteroidaceae</taxon>
        <taxon>Bacteroides</taxon>
    </lineage>
</organism>
<dbReference type="EMBL" id="AGXG01000084">
    <property type="protein sequence ID" value="EIY27130.1"/>
    <property type="molecule type" value="Genomic_DNA"/>
</dbReference>
<keyword evidence="2" id="KW-1185">Reference proteome</keyword>
<dbReference type="OrthoDB" id="9863238at2"/>
<evidence type="ECO:0000313" key="1">
    <source>
        <dbReference type="EMBL" id="EIY27130.1"/>
    </source>
</evidence>
<protein>
    <submittedName>
        <fullName evidence="1">Uncharacterized protein</fullName>
    </submittedName>
</protein>
<dbReference type="Proteomes" id="UP000003741">
    <property type="component" value="Unassembled WGS sequence"/>
</dbReference>
<dbReference type="RefSeq" id="WP_007218084.1">
    <property type="nucleotide sequence ID" value="NZ_JH724088.1"/>
</dbReference>
<reference evidence="1 2" key="1">
    <citation type="submission" date="2012-02" db="EMBL/GenBank/DDBJ databases">
        <title>The Genome Sequence of Bacteroides cellulosilyticus CL02T12C19.</title>
        <authorList>
            <consortium name="The Broad Institute Genome Sequencing Platform"/>
            <person name="Earl A."/>
            <person name="Ward D."/>
            <person name="Feldgarden M."/>
            <person name="Gevers D."/>
            <person name="Zitomersky N.L."/>
            <person name="Coyne M.J."/>
            <person name="Comstock L.E."/>
            <person name="Young S.K."/>
            <person name="Zeng Q."/>
            <person name="Gargeya S."/>
            <person name="Fitzgerald M."/>
            <person name="Haas B."/>
            <person name="Abouelleil A."/>
            <person name="Alvarado L."/>
            <person name="Arachchi H.M."/>
            <person name="Berlin A."/>
            <person name="Chapman S.B."/>
            <person name="Gearin G."/>
            <person name="Goldberg J."/>
            <person name="Griggs A."/>
            <person name="Gujja S."/>
            <person name="Hansen M."/>
            <person name="Heiman D."/>
            <person name="Howarth C."/>
            <person name="Larimer J."/>
            <person name="Lui A."/>
            <person name="MacDonald P.J.P."/>
            <person name="McCowen C."/>
            <person name="Montmayeur A."/>
            <person name="Murphy C."/>
            <person name="Neiman D."/>
            <person name="Pearson M."/>
            <person name="Priest M."/>
            <person name="Roberts A."/>
            <person name="Saif S."/>
            <person name="Shea T."/>
            <person name="Sisk P."/>
            <person name="Stolte C."/>
            <person name="Sykes S."/>
            <person name="Wortman J."/>
            <person name="Nusbaum C."/>
            <person name="Birren B."/>
        </authorList>
    </citation>
    <scope>NUCLEOTIDE SEQUENCE [LARGE SCALE GENOMIC DNA]</scope>
    <source>
        <strain evidence="1 2">CL02T12C19</strain>
    </source>
</reference>
<evidence type="ECO:0000313" key="2">
    <source>
        <dbReference type="Proteomes" id="UP000003741"/>
    </source>
</evidence>
<dbReference type="PATRIC" id="fig|997874.3.peg.3932"/>
<dbReference type="AlphaFoldDB" id="I8VL55"/>
<name>I8VL55_9BACE</name>
<sequence>MKTVYKKAISLANKNGQNFIKEMAAYYTYIGIEEGNISNWFVLIAKSKETCKYICLSISRYDSGGAASTFYGDLKHFCLQKAENTCYRFCSCIRFWLRANLIWAYEKQIKAKYNIKF</sequence>